<dbReference type="STRING" id="6412.T1EZN9"/>
<evidence type="ECO:0000259" key="6">
    <source>
        <dbReference type="Pfam" id="PF00520"/>
    </source>
</evidence>
<dbReference type="RefSeq" id="XP_009011683.1">
    <property type="nucleotide sequence ID" value="XM_009013435.1"/>
</dbReference>
<dbReference type="PANTHER" id="PTHR46474">
    <property type="entry name" value="TWO PORE CALCIUM CHANNEL PROTEIN 1"/>
    <property type="match status" value="1"/>
</dbReference>
<reference evidence="9" key="1">
    <citation type="submission" date="2012-12" db="EMBL/GenBank/DDBJ databases">
        <authorList>
            <person name="Hellsten U."/>
            <person name="Grimwood J."/>
            <person name="Chapman J.A."/>
            <person name="Shapiro H."/>
            <person name="Aerts A."/>
            <person name="Otillar R.P."/>
            <person name="Terry A.Y."/>
            <person name="Boore J.L."/>
            <person name="Simakov O."/>
            <person name="Marletaz F."/>
            <person name="Cho S.-J."/>
            <person name="Edsinger-Gonzales E."/>
            <person name="Havlak P."/>
            <person name="Kuo D.-H."/>
            <person name="Larsson T."/>
            <person name="Lv J."/>
            <person name="Arendt D."/>
            <person name="Savage R."/>
            <person name="Osoegawa K."/>
            <person name="de Jong P."/>
            <person name="Lindberg D.R."/>
            <person name="Seaver E.C."/>
            <person name="Weisblat D.A."/>
            <person name="Putnam N.H."/>
            <person name="Grigoriev I.V."/>
            <person name="Rokhsar D.S."/>
        </authorList>
    </citation>
    <scope>NUCLEOTIDE SEQUENCE</scope>
</reference>
<gene>
    <name evidence="8" type="primary">20202039</name>
    <name evidence="7" type="ORF">HELRODRAFT_167687</name>
</gene>
<feature type="transmembrane region" description="Helical" evidence="5">
    <location>
        <begin position="98"/>
        <end position="116"/>
    </location>
</feature>
<sequence>MDNDSDAPASSSVPAEFLVLACADDVNSRERKDSYNELVGNEGSYQIQNTTDSINAQRWELNYYEASIYLNEGKDNDKFSVHPRNQLKLPIYKIVHSTWFHIVSLLVSIEILALVICESPTNLQLPVIAHAVLELLGLLLIFIEMFLKAKWLGFKAFISHRRTVFKLVVLVVMFVEAVVVIIRQSNHIRVTRALRPLFLLDIHYCRGYFQTFIDSFISLFILMTTSNFPDVMMPSYKSSKWSCIYFIVYISLQLFIFMNLLIKRCLIK</sequence>
<accession>T1EZN9</accession>
<keyword evidence="4 5" id="KW-0472">Membrane</keyword>
<dbReference type="Gene3D" id="1.10.287.70">
    <property type="match status" value="1"/>
</dbReference>
<dbReference type="PANTHER" id="PTHR46474:SF1">
    <property type="entry name" value="TWO PORE CHANNEL PROTEIN 1"/>
    <property type="match status" value="1"/>
</dbReference>
<evidence type="ECO:0000256" key="4">
    <source>
        <dbReference type="ARBA" id="ARBA00023136"/>
    </source>
</evidence>
<reference evidence="7 9" key="2">
    <citation type="journal article" date="2013" name="Nature">
        <title>Insights into bilaterian evolution from three spiralian genomes.</title>
        <authorList>
            <person name="Simakov O."/>
            <person name="Marletaz F."/>
            <person name="Cho S.J."/>
            <person name="Edsinger-Gonzales E."/>
            <person name="Havlak P."/>
            <person name="Hellsten U."/>
            <person name="Kuo D.H."/>
            <person name="Larsson T."/>
            <person name="Lv J."/>
            <person name="Arendt D."/>
            <person name="Savage R."/>
            <person name="Osoegawa K."/>
            <person name="de Jong P."/>
            <person name="Grimwood J."/>
            <person name="Chapman J.A."/>
            <person name="Shapiro H."/>
            <person name="Aerts A."/>
            <person name="Otillar R.P."/>
            <person name="Terry A.Y."/>
            <person name="Boore J.L."/>
            <person name="Grigoriev I.V."/>
            <person name="Lindberg D.R."/>
            <person name="Seaver E.C."/>
            <person name="Weisblat D.A."/>
            <person name="Putnam N.H."/>
            <person name="Rokhsar D.S."/>
        </authorList>
    </citation>
    <scope>NUCLEOTIDE SEQUENCE</scope>
</reference>
<dbReference type="EMBL" id="AMQM01002830">
    <property type="status" value="NOT_ANNOTATED_CDS"/>
    <property type="molecule type" value="Genomic_DNA"/>
</dbReference>
<keyword evidence="2 5" id="KW-0812">Transmembrane</keyword>
<dbReference type="GO" id="GO:0022832">
    <property type="term" value="F:voltage-gated channel activity"/>
    <property type="evidence" value="ECO:0007669"/>
    <property type="project" value="InterPro"/>
</dbReference>
<keyword evidence="3 5" id="KW-1133">Transmembrane helix</keyword>
<evidence type="ECO:0000313" key="9">
    <source>
        <dbReference type="Proteomes" id="UP000015101"/>
    </source>
</evidence>
<dbReference type="Pfam" id="PF00520">
    <property type="entry name" value="Ion_trans"/>
    <property type="match status" value="1"/>
</dbReference>
<evidence type="ECO:0000256" key="2">
    <source>
        <dbReference type="ARBA" id="ARBA00022692"/>
    </source>
</evidence>
<reference evidence="8" key="3">
    <citation type="submission" date="2015-06" db="UniProtKB">
        <authorList>
            <consortium name="EnsemblMetazoa"/>
        </authorList>
    </citation>
    <scope>IDENTIFICATION</scope>
</reference>
<dbReference type="Proteomes" id="UP000015101">
    <property type="component" value="Unassembled WGS sequence"/>
</dbReference>
<protein>
    <recommendedName>
        <fullName evidence="6">Ion transport domain-containing protein</fullName>
    </recommendedName>
</protein>
<dbReference type="FunFam" id="1.10.287.70:FF:000480">
    <property type="entry name" value="Uncharacterized protein"/>
    <property type="match status" value="1"/>
</dbReference>
<comment type="subcellular location">
    <subcellularLocation>
        <location evidence="1">Membrane</location>
        <topology evidence="1">Multi-pass membrane protein</topology>
    </subcellularLocation>
</comment>
<dbReference type="EMBL" id="KB095905">
    <property type="protein sequence ID" value="ESO09869.1"/>
    <property type="molecule type" value="Genomic_DNA"/>
</dbReference>
<feature type="transmembrane region" description="Helical" evidence="5">
    <location>
        <begin position="244"/>
        <end position="262"/>
    </location>
</feature>
<proteinExistence type="predicted"/>
<dbReference type="eggNOG" id="KOG2301">
    <property type="taxonomic scope" value="Eukaryota"/>
</dbReference>
<evidence type="ECO:0000256" key="1">
    <source>
        <dbReference type="ARBA" id="ARBA00004141"/>
    </source>
</evidence>
<feature type="transmembrane region" description="Helical" evidence="5">
    <location>
        <begin position="163"/>
        <end position="182"/>
    </location>
</feature>
<dbReference type="OMA" id="NTHPRCH"/>
<evidence type="ECO:0000313" key="8">
    <source>
        <dbReference type="EnsemblMetazoa" id="HelroP167687"/>
    </source>
</evidence>
<evidence type="ECO:0000256" key="3">
    <source>
        <dbReference type="ARBA" id="ARBA00022989"/>
    </source>
</evidence>
<feature type="transmembrane region" description="Helical" evidence="5">
    <location>
        <begin position="203"/>
        <end position="224"/>
    </location>
</feature>
<evidence type="ECO:0000256" key="5">
    <source>
        <dbReference type="SAM" id="Phobius"/>
    </source>
</evidence>
<feature type="transmembrane region" description="Helical" evidence="5">
    <location>
        <begin position="123"/>
        <end position="143"/>
    </location>
</feature>
<dbReference type="KEGG" id="hro:HELRODRAFT_167687"/>
<dbReference type="InterPro" id="IPR028801">
    <property type="entry name" value="TPC1_animal"/>
</dbReference>
<dbReference type="GO" id="GO:0005765">
    <property type="term" value="C:lysosomal membrane"/>
    <property type="evidence" value="ECO:0007669"/>
    <property type="project" value="InterPro"/>
</dbReference>
<keyword evidence="9" id="KW-1185">Reference proteome</keyword>
<dbReference type="HOGENOM" id="CLU_1039283_0_0_1"/>
<dbReference type="InParanoid" id="T1EZN9"/>
<dbReference type="EnsemblMetazoa" id="HelroT167687">
    <property type="protein sequence ID" value="HelroP167687"/>
    <property type="gene ID" value="HelroG167687"/>
</dbReference>
<organism evidence="8 9">
    <name type="scientific">Helobdella robusta</name>
    <name type="common">Californian leech</name>
    <dbReference type="NCBI Taxonomy" id="6412"/>
    <lineage>
        <taxon>Eukaryota</taxon>
        <taxon>Metazoa</taxon>
        <taxon>Spiralia</taxon>
        <taxon>Lophotrochozoa</taxon>
        <taxon>Annelida</taxon>
        <taxon>Clitellata</taxon>
        <taxon>Hirudinea</taxon>
        <taxon>Rhynchobdellida</taxon>
        <taxon>Glossiphoniidae</taxon>
        <taxon>Helobdella</taxon>
    </lineage>
</organism>
<dbReference type="CTD" id="20202039"/>
<dbReference type="OrthoDB" id="10068803at2759"/>
<dbReference type="InterPro" id="IPR005821">
    <property type="entry name" value="Ion_trans_dom"/>
</dbReference>
<dbReference type="GO" id="GO:0005216">
    <property type="term" value="F:monoatomic ion channel activity"/>
    <property type="evidence" value="ECO:0007669"/>
    <property type="project" value="InterPro"/>
</dbReference>
<name>T1EZN9_HELRO</name>
<dbReference type="AlphaFoldDB" id="T1EZN9"/>
<feature type="domain" description="Ion transport" evidence="6">
    <location>
        <begin position="208"/>
        <end position="262"/>
    </location>
</feature>
<evidence type="ECO:0000313" key="7">
    <source>
        <dbReference type="EMBL" id="ESO09869.1"/>
    </source>
</evidence>
<dbReference type="GeneID" id="20202039"/>